<proteinExistence type="predicted"/>
<reference evidence="1" key="1">
    <citation type="submission" date="2023-06" db="EMBL/GenBank/DDBJ databases">
        <title>Genome-scale phylogeny and comparative genomics of the fungal order Sordariales.</title>
        <authorList>
            <consortium name="Lawrence Berkeley National Laboratory"/>
            <person name="Hensen N."/>
            <person name="Bonometti L."/>
            <person name="Westerberg I."/>
            <person name="Brannstrom I.O."/>
            <person name="Guillou S."/>
            <person name="Cros-Aarteil S."/>
            <person name="Calhoun S."/>
            <person name="Haridas S."/>
            <person name="Kuo A."/>
            <person name="Mondo S."/>
            <person name="Pangilinan J."/>
            <person name="Riley R."/>
            <person name="Labutti K."/>
            <person name="Andreopoulos B."/>
            <person name="Lipzen A."/>
            <person name="Chen C."/>
            <person name="Yanf M."/>
            <person name="Daum C."/>
            <person name="Ng V."/>
            <person name="Clum A."/>
            <person name="Steindorff A."/>
            <person name="Ohm R."/>
            <person name="Martin F."/>
            <person name="Silar P."/>
            <person name="Natvig D."/>
            <person name="Lalanne C."/>
            <person name="Gautier V."/>
            <person name="Ament-Velasquez S.L."/>
            <person name="Kruys A."/>
            <person name="Hutchinson M.I."/>
            <person name="Powell A.J."/>
            <person name="Barry K."/>
            <person name="Miller A.N."/>
            <person name="Grigoriev I.V."/>
            <person name="Debuchy R."/>
            <person name="Gladieux P."/>
            <person name="Thoren M.H."/>
            <person name="Johannesson H."/>
        </authorList>
    </citation>
    <scope>NUCLEOTIDE SEQUENCE</scope>
    <source>
        <strain evidence="1">CBS 540.89</strain>
    </source>
</reference>
<protein>
    <submittedName>
        <fullName evidence="1">Uncharacterized protein</fullName>
    </submittedName>
</protein>
<dbReference type="Proteomes" id="UP001172159">
    <property type="component" value="Unassembled WGS sequence"/>
</dbReference>
<accession>A0AA40E3T7</accession>
<gene>
    <name evidence="1" type="ORF">B0T21DRAFT_423388</name>
</gene>
<dbReference type="AlphaFoldDB" id="A0AA40E3T7"/>
<keyword evidence="2" id="KW-1185">Reference proteome</keyword>
<name>A0AA40E3T7_9PEZI</name>
<dbReference type="EMBL" id="JAUKTV010000011">
    <property type="protein sequence ID" value="KAK0724012.1"/>
    <property type="molecule type" value="Genomic_DNA"/>
</dbReference>
<sequence length="307" mass="33191">MDKNVHSLGSRSDNGVSGGSGWEFLLSTKLTTGQGCLVTGMYLSKQCHNTMESKEGRLVTVFAVLRLGIALATISATCLTAGRLATPPYFVLSTPYGKWSRGSLFNDCEFELKSYRKALLPCLGSHFPFGLELDLLLLSLYPIFPSRVHTLEDPAFARHRASTEHRPLTFASESQSFELGNGTKAGSCSTCGVQSGRGKLRARGHLLTLVGARGGQGCSWSLNPVAGSVKLPLKTPKTTTVLPMVANANPIMPIRSQVSLFVLGFLYPPGCSHRADCSTSIAEVEHATHKNSLSTRYNIFRSHPYLP</sequence>
<evidence type="ECO:0000313" key="2">
    <source>
        <dbReference type="Proteomes" id="UP001172159"/>
    </source>
</evidence>
<evidence type="ECO:0000313" key="1">
    <source>
        <dbReference type="EMBL" id="KAK0724012.1"/>
    </source>
</evidence>
<comment type="caution">
    <text evidence="1">The sequence shown here is derived from an EMBL/GenBank/DDBJ whole genome shotgun (WGS) entry which is preliminary data.</text>
</comment>
<organism evidence="1 2">
    <name type="scientific">Apiosordaria backusii</name>
    <dbReference type="NCBI Taxonomy" id="314023"/>
    <lineage>
        <taxon>Eukaryota</taxon>
        <taxon>Fungi</taxon>
        <taxon>Dikarya</taxon>
        <taxon>Ascomycota</taxon>
        <taxon>Pezizomycotina</taxon>
        <taxon>Sordariomycetes</taxon>
        <taxon>Sordariomycetidae</taxon>
        <taxon>Sordariales</taxon>
        <taxon>Lasiosphaeriaceae</taxon>
        <taxon>Apiosordaria</taxon>
    </lineage>
</organism>